<organism evidence="1 2">
    <name type="scientific">Paenibacillus wynnii</name>
    <dbReference type="NCBI Taxonomy" id="268407"/>
    <lineage>
        <taxon>Bacteria</taxon>
        <taxon>Bacillati</taxon>
        <taxon>Bacillota</taxon>
        <taxon>Bacilli</taxon>
        <taxon>Bacillales</taxon>
        <taxon>Paenibacillaceae</taxon>
        <taxon>Paenibacillus</taxon>
    </lineage>
</organism>
<dbReference type="OrthoDB" id="2610059at2"/>
<evidence type="ECO:0008006" key="3">
    <source>
        <dbReference type="Google" id="ProtNLM"/>
    </source>
</evidence>
<protein>
    <recommendedName>
        <fullName evidence="3">Lipoprotein</fullName>
    </recommendedName>
</protein>
<reference evidence="1 2" key="1">
    <citation type="submission" date="2014-08" db="EMBL/GenBank/DDBJ databases">
        <authorList>
            <person name="den Bakker H.C."/>
        </authorList>
    </citation>
    <scope>NUCLEOTIDE SEQUENCE [LARGE SCALE GENOMIC DNA]</scope>
    <source>
        <strain evidence="1 2">DSM 18334</strain>
    </source>
</reference>
<dbReference type="eggNOG" id="ENOG502ZW3W">
    <property type="taxonomic scope" value="Bacteria"/>
</dbReference>
<accession>A0A098M529</accession>
<gene>
    <name evidence="1" type="ORF">PWYN_21120</name>
</gene>
<dbReference type="RefSeq" id="WP_036655641.1">
    <property type="nucleotide sequence ID" value="NZ_JQCR01000003.1"/>
</dbReference>
<dbReference type="PROSITE" id="PS51257">
    <property type="entry name" value="PROKAR_LIPOPROTEIN"/>
    <property type="match status" value="1"/>
</dbReference>
<keyword evidence="2" id="KW-1185">Reference proteome</keyword>
<evidence type="ECO:0000313" key="2">
    <source>
        <dbReference type="Proteomes" id="UP000029734"/>
    </source>
</evidence>
<dbReference type="AlphaFoldDB" id="A0A098M529"/>
<sequence length="106" mass="11916">MIKYSSFAITTLLVIVLVGCSNKTTEYPHVIIFNNTQFYLSVEKVTLDRLGNQVGAVKRQVDQMPQKNEESNFTPVGSKLYEIKEIDPNEAIAVELDGEYQKASSK</sequence>
<proteinExistence type="predicted"/>
<comment type="caution">
    <text evidence="1">The sequence shown here is derived from an EMBL/GenBank/DDBJ whole genome shotgun (WGS) entry which is preliminary data.</text>
</comment>
<name>A0A098M529_9BACL</name>
<dbReference type="Proteomes" id="UP000029734">
    <property type="component" value="Unassembled WGS sequence"/>
</dbReference>
<reference evidence="1 2" key="2">
    <citation type="submission" date="2014-10" db="EMBL/GenBank/DDBJ databases">
        <title>Comparative genomics of the Paenibacillus odorifer group.</title>
        <authorList>
            <person name="Tsai Y.-C."/>
            <person name="Martin N."/>
            <person name="Korlach J."/>
            <person name="Wiedmann M."/>
        </authorList>
    </citation>
    <scope>NUCLEOTIDE SEQUENCE [LARGE SCALE GENOMIC DNA]</scope>
    <source>
        <strain evidence="1 2">DSM 18334</strain>
    </source>
</reference>
<dbReference type="EMBL" id="JQCR01000003">
    <property type="protein sequence ID" value="KGE17143.1"/>
    <property type="molecule type" value="Genomic_DNA"/>
</dbReference>
<evidence type="ECO:0000313" key="1">
    <source>
        <dbReference type="EMBL" id="KGE17143.1"/>
    </source>
</evidence>